<name>A0ABP0SPJ3_9DINO</name>
<sequence length="51" mass="5270">MDSAPSGLSAEDADLADELLVGFEQGAESASRVVRLATVANNRLQKQGPLA</sequence>
<dbReference type="EMBL" id="CAXAMN010027994">
    <property type="protein sequence ID" value="CAK9114337.1"/>
    <property type="molecule type" value="Genomic_DNA"/>
</dbReference>
<comment type="caution">
    <text evidence="1">The sequence shown here is derived from an EMBL/GenBank/DDBJ whole genome shotgun (WGS) entry which is preliminary data.</text>
</comment>
<proteinExistence type="predicted"/>
<protein>
    <submittedName>
        <fullName evidence="1">Uncharacterized protein</fullName>
    </submittedName>
</protein>
<gene>
    <name evidence="1" type="ORF">CCMP2556_LOCUS52870</name>
</gene>
<evidence type="ECO:0000313" key="1">
    <source>
        <dbReference type="EMBL" id="CAK9114337.1"/>
    </source>
</evidence>
<keyword evidence="2" id="KW-1185">Reference proteome</keyword>
<organism evidence="1 2">
    <name type="scientific">Durusdinium trenchii</name>
    <dbReference type="NCBI Taxonomy" id="1381693"/>
    <lineage>
        <taxon>Eukaryota</taxon>
        <taxon>Sar</taxon>
        <taxon>Alveolata</taxon>
        <taxon>Dinophyceae</taxon>
        <taxon>Suessiales</taxon>
        <taxon>Symbiodiniaceae</taxon>
        <taxon>Durusdinium</taxon>
    </lineage>
</organism>
<dbReference type="Proteomes" id="UP001642484">
    <property type="component" value="Unassembled WGS sequence"/>
</dbReference>
<evidence type="ECO:0000313" key="2">
    <source>
        <dbReference type="Proteomes" id="UP001642484"/>
    </source>
</evidence>
<accession>A0ABP0SPJ3</accession>
<reference evidence="1 2" key="1">
    <citation type="submission" date="2024-02" db="EMBL/GenBank/DDBJ databases">
        <authorList>
            <person name="Chen Y."/>
            <person name="Shah S."/>
            <person name="Dougan E. K."/>
            <person name="Thang M."/>
            <person name="Chan C."/>
        </authorList>
    </citation>
    <scope>NUCLEOTIDE SEQUENCE [LARGE SCALE GENOMIC DNA]</scope>
</reference>